<accession>A0ABV3TZB4</accession>
<dbReference type="EMBL" id="JBFRYB010000001">
    <property type="protein sequence ID" value="MEX1666917.1"/>
    <property type="molecule type" value="Genomic_DNA"/>
</dbReference>
<dbReference type="PANTHER" id="PTHR43584">
    <property type="entry name" value="NUCLEOTIDYL TRANSFERASE"/>
    <property type="match status" value="1"/>
</dbReference>
<dbReference type="InterPro" id="IPR005835">
    <property type="entry name" value="NTP_transferase_dom"/>
</dbReference>
<organism evidence="4 5">
    <name type="scientific">Zhongshania arctica</name>
    <dbReference type="NCBI Taxonomy" id="3238302"/>
    <lineage>
        <taxon>Bacteria</taxon>
        <taxon>Pseudomonadati</taxon>
        <taxon>Pseudomonadota</taxon>
        <taxon>Gammaproteobacteria</taxon>
        <taxon>Cellvibrionales</taxon>
        <taxon>Spongiibacteraceae</taxon>
        <taxon>Zhongshania</taxon>
    </lineage>
</organism>
<proteinExistence type="predicted"/>
<dbReference type="PANTHER" id="PTHR43584:SF8">
    <property type="entry name" value="N-ACETYLMURAMATE ALPHA-1-PHOSPHATE URIDYLYLTRANSFERASE"/>
    <property type="match status" value="1"/>
</dbReference>
<evidence type="ECO:0000256" key="2">
    <source>
        <dbReference type="ARBA" id="ARBA00022695"/>
    </source>
</evidence>
<sequence>MKAMILAAGLGTRMRPLTDHTPKPLLRAGGKALIDYHIEKLAAAGVSDIVVNCSWLADQLDAYLAGVGRRLGLVIKVSREQTPLETAGGVVQALPLLCDGNFNDEPFLLINGDIWTDFDFATLIAKRPDAAHLVMIKNPDHNPLGDFGLSASGLVTEKTVVGDEASYTFSGISVWRPSVFSDFSAGKRALKPVMQTAMARAAVSGDLYEGNWWDIGTPERLAALDVYLKAQAGS</sequence>
<gene>
    <name evidence="4" type="primary">murU</name>
    <name evidence="4" type="ORF">AB4875_15585</name>
</gene>
<name>A0ABV3TZB4_9GAMM</name>
<dbReference type="InterPro" id="IPR054790">
    <property type="entry name" value="MurU"/>
</dbReference>
<keyword evidence="2 4" id="KW-0548">Nucleotidyltransferase</keyword>
<dbReference type="EC" id="2.7.7.99" evidence="4"/>
<keyword evidence="1 4" id="KW-0808">Transferase</keyword>
<dbReference type="InterPro" id="IPR050065">
    <property type="entry name" value="GlmU-like"/>
</dbReference>
<dbReference type="SUPFAM" id="SSF53448">
    <property type="entry name" value="Nucleotide-diphospho-sugar transferases"/>
    <property type="match status" value="1"/>
</dbReference>
<dbReference type="Pfam" id="PF00483">
    <property type="entry name" value="NTP_transferase"/>
    <property type="match status" value="1"/>
</dbReference>
<dbReference type="NCBIfam" id="NF045761">
    <property type="entry name" value="NAMPUrTaseMurU"/>
    <property type="match status" value="1"/>
</dbReference>
<protein>
    <submittedName>
        <fullName evidence="4">N-acetylmuramate alpha-1-phosphate uridylyltransferase MurU</fullName>
        <ecNumber evidence="4">2.7.7.99</ecNumber>
    </submittedName>
</protein>
<dbReference type="GO" id="GO:0016779">
    <property type="term" value="F:nucleotidyltransferase activity"/>
    <property type="evidence" value="ECO:0007669"/>
    <property type="project" value="UniProtKB-KW"/>
</dbReference>
<evidence type="ECO:0000313" key="4">
    <source>
        <dbReference type="EMBL" id="MEX1666917.1"/>
    </source>
</evidence>
<dbReference type="Proteomes" id="UP001557484">
    <property type="component" value="Unassembled WGS sequence"/>
</dbReference>
<comment type="caution">
    <text evidence="4">The sequence shown here is derived from an EMBL/GenBank/DDBJ whole genome shotgun (WGS) entry which is preliminary data.</text>
</comment>
<dbReference type="CDD" id="cd06422">
    <property type="entry name" value="NTP_transferase_like_1"/>
    <property type="match status" value="1"/>
</dbReference>
<reference evidence="4 5" key="1">
    <citation type="journal article" date="2011" name="Int. J. Syst. Evol. Microbiol.">
        <title>Zhongshania antarctica gen. nov., sp. nov. and Zhongshania guokunii sp. nov., gammaproteobacteria respectively isolated from coastal attached (fast) ice and surface seawater of the Antarctic.</title>
        <authorList>
            <person name="Li H.J."/>
            <person name="Zhang X.Y."/>
            <person name="Chen C.X."/>
            <person name="Zhang Y.J."/>
            <person name="Gao Z.M."/>
            <person name="Yu Y."/>
            <person name="Chen X.L."/>
            <person name="Chen B."/>
            <person name="Zhang Y.Z."/>
        </authorList>
    </citation>
    <scope>NUCLEOTIDE SEQUENCE [LARGE SCALE GENOMIC DNA]</scope>
    <source>
        <strain evidence="4 5">R06B22</strain>
    </source>
</reference>
<evidence type="ECO:0000259" key="3">
    <source>
        <dbReference type="Pfam" id="PF00483"/>
    </source>
</evidence>
<evidence type="ECO:0000256" key="1">
    <source>
        <dbReference type="ARBA" id="ARBA00022679"/>
    </source>
</evidence>
<evidence type="ECO:0000313" key="5">
    <source>
        <dbReference type="Proteomes" id="UP001557484"/>
    </source>
</evidence>
<keyword evidence="5" id="KW-1185">Reference proteome</keyword>
<feature type="domain" description="Nucleotidyl transferase" evidence="3">
    <location>
        <begin position="2"/>
        <end position="223"/>
    </location>
</feature>
<dbReference type="InterPro" id="IPR029044">
    <property type="entry name" value="Nucleotide-diphossugar_trans"/>
</dbReference>
<dbReference type="Gene3D" id="3.90.550.10">
    <property type="entry name" value="Spore Coat Polysaccharide Biosynthesis Protein SpsA, Chain A"/>
    <property type="match status" value="1"/>
</dbReference>